<proteinExistence type="predicted"/>
<evidence type="ECO:0000313" key="3">
    <source>
        <dbReference type="Proteomes" id="UP000076761"/>
    </source>
</evidence>
<gene>
    <name evidence="2" type="ORF">NEOLEDRAFT_1182133</name>
</gene>
<organism evidence="2 3">
    <name type="scientific">Neolentinus lepideus HHB14362 ss-1</name>
    <dbReference type="NCBI Taxonomy" id="1314782"/>
    <lineage>
        <taxon>Eukaryota</taxon>
        <taxon>Fungi</taxon>
        <taxon>Dikarya</taxon>
        <taxon>Basidiomycota</taxon>
        <taxon>Agaricomycotina</taxon>
        <taxon>Agaricomycetes</taxon>
        <taxon>Gloeophyllales</taxon>
        <taxon>Gloeophyllaceae</taxon>
        <taxon>Neolentinus</taxon>
    </lineage>
</organism>
<protein>
    <submittedName>
        <fullName evidence="2">Uncharacterized protein</fullName>
    </submittedName>
</protein>
<accession>A0A165PED9</accession>
<keyword evidence="3" id="KW-1185">Reference proteome</keyword>
<dbReference type="Proteomes" id="UP000076761">
    <property type="component" value="Unassembled WGS sequence"/>
</dbReference>
<feature type="region of interest" description="Disordered" evidence="1">
    <location>
        <begin position="129"/>
        <end position="216"/>
    </location>
</feature>
<dbReference type="AlphaFoldDB" id="A0A165PED9"/>
<feature type="compositionally biased region" description="Basic and acidic residues" evidence="1">
    <location>
        <begin position="168"/>
        <end position="181"/>
    </location>
</feature>
<reference evidence="2 3" key="1">
    <citation type="journal article" date="2016" name="Mol. Biol. Evol.">
        <title>Comparative Genomics of Early-Diverging Mushroom-Forming Fungi Provides Insights into the Origins of Lignocellulose Decay Capabilities.</title>
        <authorList>
            <person name="Nagy L.G."/>
            <person name="Riley R."/>
            <person name="Tritt A."/>
            <person name="Adam C."/>
            <person name="Daum C."/>
            <person name="Floudas D."/>
            <person name="Sun H."/>
            <person name="Yadav J.S."/>
            <person name="Pangilinan J."/>
            <person name="Larsson K.H."/>
            <person name="Matsuura K."/>
            <person name="Barry K."/>
            <person name="Labutti K."/>
            <person name="Kuo R."/>
            <person name="Ohm R.A."/>
            <person name="Bhattacharya S.S."/>
            <person name="Shirouzu T."/>
            <person name="Yoshinaga Y."/>
            <person name="Martin F.M."/>
            <person name="Grigoriev I.V."/>
            <person name="Hibbett D.S."/>
        </authorList>
    </citation>
    <scope>NUCLEOTIDE SEQUENCE [LARGE SCALE GENOMIC DNA]</scope>
    <source>
        <strain evidence="2 3">HHB14362 ss-1</strain>
    </source>
</reference>
<sequence length="239" mass="26614">MPMTLLELFHLVERYTRAFGDDAANILVTLTANGEGLHLRWADNPPVAPRPNPLGPAASLLGLVPAPSEASSVDPDYAPPAEDQQDYEYRDQDIDMDDIHPDGLINDILVGFSLAGCRVDRDGRIVRMNQEDRGECAQSGPQQGTSRSRAANTNDPDEHRSPTPGPSRPREGPLSRQDTEPIIRAPPPPAAPSTPPVSRPSYYTSPELDREVEEERARRIRRRHLRMSLRRSQPRKSHK</sequence>
<name>A0A165PED9_9AGAM</name>
<evidence type="ECO:0000313" key="2">
    <source>
        <dbReference type="EMBL" id="KZT20920.1"/>
    </source>
</evidence>
<dbReference type="OrthoDB" id="10601558at2759"/>
<evidence type="ECO:0000256" key="1">
    <source>
        <dbReference type="SAM" id="MobiDB-lite"/>
    </source>
</evidence>
<dbReference type="InParanoid" id="A0A165PED9"/>
<feature type="compositionally biased region" description="Basic and acidic residues" evidence="1">
    <location>
        <begin position="207"/>
        <end position="216"/>
    </location>
</feature>
<feature type="compositionally biased region" description="Polar residues" evidence="1">
    <location>
        <begin position="139"/>
        <end position="154"/>
    </location>
</feature>
<dbReference type="EMBL" id="KV425613">
    <property type="protein sequence ID" value="KZT20920.1"/>
    <property type="molecule type" value="Genomic_DNA"/>
</dbReference>
<feature type="compositionally biased region" description="Pro residues" evidence="1">
    <location>
        <begin position="184"/>
        <end position="198"/>
    </location>
</feature>